<feature type="domain" description="Glycosyltransferase 2-like" evidence="1">
    <location>
        <begin position="10"/>
        <end position="178"/>
    </location>
</feature>
<gene>
    <name evidence="2" type="ORF">EKN94_20135</name>
</gene>
<dbReference type="PANTHER" id="PTHR22916">
    <property type="entry name" value="GLYCOSYLTRANSFERASE"/>
    <property type="match status" value="1"/>
</dbReference>
<dbReference type="CDD" id="cd04196">
    <property type="entry name" value="GT_2_like_d"/>
    <property type="match status" value="1"/>
</dbReference>
<evidence type="ECO:0000313" key="2">
    <source>
        <dbReference type="EMBL" id="RTN19542.1"/>
    </source>
</evidence>
<dbReference type="InterPro" id="IPR029044">
    <property type="entry name" value="Nucleotide-diphossugar_trans"/>
</dbReference>
<dbReference type="Pfam" id="PF00535">
    <property type="entry name" value="Glycos_transf_2"/>
    <property type="match status" value="1"/>
</dbReference>
<evidence type="ECO:0000313" key="3">
    <source>
        <dbReference type="Proteomes" id="UP000278241"/>
    </source>
</evidence>
<dbReference type="InterPro" id="IPR001173">
    <property type="entry name" value="Glyco_trans_2-like"/>
</dbReference>
<dbReference type="EMBL" id="RXRX01000016">
    <property type="protein sequence ID" value="RTN19542.1"/>
    <property type="molecule type" value="Genomic_DNA"/>
</dbReference>
<dbReference type="Proteomes" id="UP000278241">
    <property type="component" value="Unassembled WGS sequence"/>
</dbReference>
<dbReference type="SUPFAM" id="SSF53448">
    <property type="entry name" value="Nucleotide-diphospho-sugar transferases"/>
    <property type="match status" value="1"/>
</dbReference>
<reference evidence="2 3" key="1">
    <citation type="submission" date="2018-12" db="EMBL/GenBank/DDBJ databases">
        <title>The Batch Genome Submission of Enterobacter spp. strains.</title>
        <authorList>
            <person name="Wei L."/>
            <person name="Wu W."/>
            <person name="Lin J."/>
            <person name="Zhang X."/>
            <person name="Feng Y."/>
            <person name="Zong Z."/>
        </authorList>
    </citation>
    <scope>NUCLEOTIDE SEQUENCE [LARGE SCALE GENOMIC DNA]</scope>
    <source>
        <strain evidence="2 3">WCHEM090044</strain>
    </source>
</reference>
<dbReference type="PANTHER" id="PTHR22916:SF3">
    <property type="entry name" value="UDP-GLCNAC:BETAGAL BETA-1,3-N-ACETYLGLUCOSAMINYLTRANSFERASE-LIKE PROTEIN 1"/>
    <property type="match status" value="1"/>
</dbReference>
<dbReference type="Gene3D" id="3.90.550.10">
    <property type="entry name" value="Spore Coat Polysaccharide Biosynthesis Protein SpsA, Chain A"/>
    <property type="match status" value="1"/>
</dbReference>
<accession>A0ABY0APL6</accession>
<protein>
    <submittedName>
        <fullName evidence="2">Glycosyltransferase family 2 protein</fullName>
    </submittedName>
</protein>
<sequence>MTSDKGLIDIVIATCNGEKYIKEQICSIIELELFNVYIRKIIVCDDKSEDNTLAIIRSLVHHDKLMLVTNGETTRLGPTKNFIKGMSFAEAEFIMLSDQDDVWCNQKLKLYIDALKNNNNENLLIFSDLNVVNSELKIISPSFYRYQHFNPQSVYNLKSLFLENVVPGCTMMFNRRLLNKAVPLANSCRMHDWWLILCAAVYGKIVYIDVSLSQYRQHSNNQVGAQRRGIIDKLFNLSNIFKTAKQNFKRTISQLNDFLIIHDNHIPETERLWAVHLINCYYEKKIIKKIGYLTKLKIKKSTPMKTLLVYLFLITGER</sequence>
<organism evidence="2 3">
    <name type="scientific">Enterobacter quasimori</name>
    <dbReference type="NCBI Taxonomy" id="2838947"/>
    <lineage>
        <taxon>Bacteria</taxon>
        <taxon>Pseudomonadati</taxon>
        <taxon>Pseudomonadota</taxon>
        <taxon>Gammaproteobacteria</taxon>
        <taxon>Enterobacterales</taxon>
        <taxon>Enterobacteriaceae</taxon>
        <taxon>Enterobacter</taxon>
    </lineage>
</organism>
<dbReference type="RefSeq" id="WP_126546227.1">
    <property type="nucleotide sequence ID" value="NZ_RXRX01000016.1"/>
</dbReference>
<keyword evidence="3" id="KW-1185">Reference proteome</keyword>
<name>A0ABY0APL6_9ENTR</name>
<comment type="caution">
    <text evidence="2">The sequence shown here is derived from an EMBL/GenBank/DDBJ whole genome shotgun (WGS) entry which is preliminary data.</text>
</comment>
<evidence type="ECO:0000259" key="1">
    <source>
        <dbReference type="Pfam" id="PF00535"/>
    </source>
</evidence>
<proteinExistence type="predicted"/>